<accession>A0A0E9S8U6</accession>
<reference evidence="2" key="1">
    <citation type="submission" date="2014-11" db="EMBL/GenBank/DDBJ databases">
        <authorList>
            <person name="Amaro Gonzalez C."/>
        </authorList>
    </citation>
    <scope>NUCLEOTIDE SEQUENCE</scope>
</reference>
<keyword evidence="1" id="KW-0732">Signal</keyword>
<dbReference type="AlphaFoldDB" id="A0A0E9S8U6"/>
<evidence type="ECO:0008006" key="3">
    <source>
        <dbReference type="Google" id="ProtNLM"/>
    </source>
</evidence>
<sequence>MARFFTLITVSVLLRRRAVTLQRASCEATNVRILPLLDQLLLALERGRAGFSSSLSPKRN</sequence>
<evidence type="ECO:0000313" key="2">
    <source>
        <dbReference type="EMBL" id="JAH36943.1"/>
    </source>
</evidence>
<name>A0A0E9S8U6_ANGAN</name>
<dbReference type="EMBL" id="GBXM01071634">
    <property type="protein sequence ID" value="JAH36943.1"/>
    <property type="molecule type" value="Transcribed_RNA"/>
</dbReference>
<reference evidence="2" key="2">
    <citation type="journal article" date="2015" name="Fish Shellfish Immunol.">
        <title>Early steps in the European eel (Anguilla anguilla)-Vibrio vulnificus interaction in the gills: Role of the RtxA13 toxin.</title>
        <authorList>
            <person name="Callol A."/>
            <person name="Pajuelo D."/>
            <person name="Ebbesson L."/>
            <person name="Teles M."/>
            <person name="MacKenzie S."/>
            <person name="Amaro C."/>
        </authorList>
    </citation>
    <scope>NUCLEOTIDE SEQUENCE</scope>
</reference>
<protein>
    <recommendedName>
        <fullName evidence="3">Secreted protein</fullName>
    </recommendedName>
</protein>
<evidence type="ECO:0000256" key="1">
    <source>
        <dbReference type="SAM" id="SignalP"/>
    </source>
</evidence>
<feature type="chain" id="PRO_5002432360" description="Secreted protein" evidence="1">
    <location>
        <begin position="21"/>
        <end position="60"/>
    </location>
</feature>
<organism evidence="2">
    <name type="scientific">Anguilla anguilla</name>
    <name type="common">European freshwater eel</name>
    <name type="synonym">Muraena anguilla</name>
    <dbReference type="NCBI Taxonomy" id="7936"/>
    <lineage>
        <taxon>Eukaryota</taxon>
        <taxon>Metazoa</taxon>
        <taxon>Chordata</taxon>
        <taxon>Craniata</taxon>
        <taxon>Vertebrata</taxon>
        <taxon>Euteleostomi</taxon>
        <taxon>Actinopterygii</taxon>
        <taxon>Neopterygii</taxon>
        <taxon>Teleostei</taxon>
        <taxon>Anguilliformes</taxon>
        <taxon>Anguillidae</taxon>
        <taxon>Anguilla</taxon>
    </lineage>
</organism>
<proteinExistence type="predicted"/>
<feature type="signal peptide" evidence="1">
    <location>
        <begin position="1"/>
        <end position="20"/>
    </location>
</feature>